<dbReference type="NCBIfam" id="NF003818">
    <property type="entry name" value="PRK05409.1"/>
    <property type="match status" value="1"/>
</dbReference>
<dbReference type="RefSeq" id="WP_282588956.1">
    <property type="nucleotide sequence ID" value="NZ_JAMOIM010000055.1"/>
</dbReference>
<organism evidence="2 3">
    <name type="scientific">Lichenifustis flavocetrariae</name>
    <dbReference type="NCBI Taxonomy" id="2949735"/>
    <lineage>
        <taxon>Bacteria</taxon>
        <taxon>Pseudomonadati</taxon>
        <taxon>Pseudomonadota</taxon>
        <taxon>Alphaproteobacteria</taxon>
        <taxon>Hyphomicrobiales</taxon>
        <taxon>Lichenihabitantaceae</taxon>
        <taxon>Lichenifustis</taxon>
    </lineage>
</organism>
<dbReference type="EMBL" id="JAMOIM010000055">
    <property type="protein sequence ID" value="MCW6512579.1"/>
    <property type="molecule type" value="Genomic_DNA"/>
</dbReference>
<accession>A0AA41Z2L7</accession>
<comment type="similarity">
    <text evidence="1">Belongs to the UPF0276 family.</text>
</comment>
<comment type="caution">
    <text evidence="2">The sequence shown here is derived from an EMBL/GenBank/DDBJ whole genome shotgun (WGS) entry which is preliminary data.</text>
</comment>
<dbReference type="Proteomes" id="UP001165667">
    <property type="component" value="Unassembled WGS sequence"/>
</dbReference>
<sequence>MKPSKLPGRAGVGLKPQHFTAIVAARQPVGFFEVHAENYMGDGGPLHAQLGRLRQDYALSIHGVGLSIGSMQPLDADHLGRLKRLCDRYEPDSFSEHLAWSSHDGVYLNDLLPLPYNGSTLARVAEHIDLIQTTLSRQILLENPATYLSFAESTIPETVFLAELVQLTGCRLLLDVNNVVVASINQGVSPDTYLKAFPLHCIQEIHIGGHAESVDESGAPLLIDSHGSPVSDPVWRLFEHVIDRVGPVASLVEWDNDVPSWAMLRKEAEAAQKILDRPSKTIAA</sequence>
<name>A0AA41Z2L7_9HYPH</name>
<dbReference type="PANTHER" id="PTHR42194:SF1">
    <property type="entry name" value="UPF0276 PROTEIN HI_1600"/>
    <property type="match status" value="1"/>
</dbReference>
<dbReference type="HAMAP" id="MF_00697">
    <property type="entry name" value="UPF0276"/>
    <property type="match status" value="1"/>
</dbReference>
<dbReference type="InterPro" id="IPR007801">
    <property type="entry name" value="MbnB/TglH/ChrH"/>
</dbReference>
<protein>
    <recommendedName>
        <fullName evidence="1">UPF0276 protein M8523_32235</fullName>
    </recommendedName>
</protein>
<keyword evidence="3" id="KW-1185">Reference proteome</keyword>
<dbReference type="Gene3D" id="3.20.20.150">
    <property type="entry name" value="Divalent-metal-dependent TIM barrel enzymes"/>
    <property type="match status" value="1"/>
</dbReference>
<reference evidence="2" key="1">
    <citation type="submission" date="2022-05" db="EMBL/GenBank/DDBJ databases">
        <authorList>
            <person name="Pankratov T."/>
        </authorList>
    </citation>
    <scope>NUCLEOTIDE SEQUENCE</scope>
    <source>
        <strain evidence="2">BP6-180914</strain>
    </source>
</reference>
<dbReference type="Pfam" id="PF05114">
    <property type="entry name" value="MbnB_TglH_ChrH"/>
    <property type="match status" value="1"/>
</dbReference>
<gene>
    <name evidence="2" type="ORF">M8523_32235</name>
</gene>
<dbReference type="PANTHER" id="PTHR42194">
    <property type="entry name" value="UPF0276 PROTEIN HI_1600"/>
    <property type="match status" value="1"/>
</dbReference>
<proteinExistence type="inferred from homology"/>
<evidence type="ECO:0000256" key="1">
    <source>
        <dbReference type="HAMAP-Rule" id="MF_00697"/>
    </source>
</evidence>
<dbReference type="AlphaFoldDB" id="A0AA41Z2L7"/>
<evidence type="ECO:0000313" key="3">
    <source>
        <dbReference type="Proteomes" id="UP001165667"/>
    </source>
</evidence>
<evidence type="ECO:0000313" key="2">
    <source>
        <dbReference type="EMBL" id="MCW6512579.1"/>
    </source>
</evidence>